<evidence type="ECO:0000256" key="3">
    <source>
        <dbReference type="SAM" id="MobiDB-lite"/>
    </source>
</evidence>
<feature type="region of interest" description="Disordered" evidence="3">
    <location>
        <begin position="1"/>
        <end position="24"/>
    </location>
</feature>
<accession>A0A5S5CHJ4</accession>
<keyword evidence="6" id="KW-1185">Reference proteome</keyword>
<dbReference type="InterPro" id="IPR050768">
    <property type="entry name" value="UPF0353/GerABKA_families"/>
</dbReference>
<evidence type="ECO:0000256" key="1">
    <source>
        <dbReference type="ARBA" id="ARBA00005278"/>
    </source>
</evidence>
<dbReference type="PANTHER" id="PTHR22550:SF5">
    <property type="entry name" value="LEUCINE ZIPPER PROTEIN 4"/>
    <property type="match status" value="1"/>
</dbReference>
<comment type="similarity">
    <text evidence="1">Belongs to the GerABKA family.</text>
</comment>
<evidence type="ECO:0000256" key="4">
    <source>
        <dbReference type="SAM" id="Phobius"/>
    </source>
</evidence>
<dbReference type="PANTHER" id="PTHR22550">
    <property type="entry name" value="SPORE GERMINATION PROTEIN"/>
    <property type="match status" value="1"/>
</dbReference>
<dbReference type="RefSeq" id="WP_187433958.1">
    <property type="nucleotide sequence ID" value="NZ_VNHS01000001.1"/>
</dbReference>
<evidence type="ECO:0000313" key="5">
    <source>
        <dbReference type="EMBL" id="TYP79256.1"/>
    </source>
</evidence>
<sequence length="527" mass="58533">MATWTKRKSALPSQEHDRNNKERVPLFDRIEETLDYVKETFSDCDDLTIRPVTIGKAPGYLLYMNVIVNDSLLNGIEERLSELRHSPDPERTDESATAQPFDRLQAAFPLSQATEEDDLNQVIDAILYGMTVLLLDGAPHALRFQTVSSDGRGVDEPVTEQVVRGPREGFVEQLNTNVMLIRRRIRSPDLKARFQVLGSMTRTGVAVLYVQGIADDAIVHEIHDRLRKIELESVLESNYIEQCLQDAKWSPFPQLYTSERPDRICAGLLEGKVAIVTEGTPFVLLAPALFVEFLHSNEDYYDGSLPSTFIRWVRTLGLLISCFLPAFYVAITTIHQDLLQTPLLIRISGFREDLPYPILIEALFMQLIFELVREAGLRMPKAIGNAVTIVGTLVIGQAAVQAGLVGALMVIVVAVTALTTFVLPNYAFMQVVRIISFPMLLLGGMFGFMGIIVGLMFVLAHLCSLRSVGVPYLTPLSPARRTGWADVFWQSPWWAKQTSKLKSDSEQPASAGPSDTRQPQPGGGGSS</sequence>
<feature type="compositionally biased region" description="Basic and acidic residues" evidence="3">
    <location>
        <begin position="14"/>
        <end position="24"/>
    </location>
</feature>
<feature type="transmembrane region" description="Helical" evidence="4">
    <location>
        <begin position="383"/>
        <end position="400"/>
    </location>
</feature>
<feature type="transmembrane region" description="Helical" evidence="4">
    <location>
        <begin position="406"/>
        <end position="428"/>
    </location>
</feature>
<feature type="region of interest" description="Disordered" evidence="3">
    <location>
        <begin position="499"/>
        <end position="527"/>
    </location>
</feature>
<organism evidence="5 6">
    <name type="scientific">Paenibacillus methanolicus</name>
    <dbReference type="NCBI Taxonomy" id="582686"/>
    <lineage>
        <taxon>Bacteria</taxon>
        <taxon>Bacillati</taxon>
        <taxon>Bacillota</taxon>
        <taxon>Bacilli</taxon>
        <taxon>Bacillales</taxon>
        <taxon>Paenibacillaceae</taxon>
        <taxon>Paenibacillus</taxon>
    </lineage>
</organism>
<dbReference type="Proteomes" id="UP000323257">
    <property type="component" value="Unassembled WGS sequence"/>
</dbReference>
<feature type="transmembrane region" description="Helical" evidence="4">
    <location>
        <begin position="440"/>
        <end position="462"/>
    </location>
</feature>
<dbReference type="InterPro" id="IPR004995">
    <property type="entry name" value="Spore_Ger"/>
</dbReference>
<dbReference type="GO" id="GO:0016020">
    <property type="term" value="C:membrane"/>
    <property type="evidence" value="ECO:0007669"/>
    <property type="project" value="InterPro"/>
</dbReference>
<keyword evidence="4" id="KW-1133">Transmembrane helix</keyword>
<dbReference type="PIRSF" id="PIRSF005690">
    <property type="entry name" value="GerBA"/>
    <property type="match status" value="1"/>
</dbReference>
<proteinExistence type="inferred from homology"/>
<dbReference type="Pfam" id="PF03323">
    <property type="entry name" value="GerA"/>
    <property type="match status" value="1"/>
</dbReference>
<keyword evidence="4" id="KW-0812">Transmembrane</keyword>
<reference evidence="5 6" key="1">
    <citation type="submission" date="2019-07" db="EMBL/GenBank/DDBJ databases">
        <title>Genomic Encyclopedia of Type Strains, Phase III (KMG-III): the genomes of soil and plant-associated and newly described type strains.</title>
        <authorList>
            <person name="Whitman W."/>
        </authorList>
    </citation>
    <scope>NUCLEOTIDE SEQUENCE [LARGE SCALE GENOMIC DNA]</scope>
    <source>
        <strain evidence="5 6">BL24</strain>
    </source>
</reference>
<dbReference type="AlphaFoldDB" id="A0A5S5CHJ4"/>
<evidence type="ECO:0000313" key="6">
    <source>
        <dbReference type="Proteomes" id="UP000323257"/>
    </source>
</evidence>
<evidence type="ECO:0000256" key="2">
    <source>
        <dbReference type="ARBA" id="ARBA00023136"/>
    </source>
</evidence>
<keyword evidence="2 4" id="KW-0472">Membrane</keyword>
<protein>
    <submittedName>
        <fullName evidence="5">Spore germination protein KA</fullName>
    </submittedName>
</protein>
<gene>
    <name evidence="5" type="ORF">BCM02_101374</name>
</gene>
<comment type="caution">
    <text evidence="5">The sequence shown here is derived from an EMBL/GenBank/DDBJ whole genome shotgun (WGS) entry which is preliminary data.</text>
</comment>
<dbReference type="EMBL" id="VNHS01000001">
    <property type="protein sequence ID" value="TYP79256.1"/>
    <property type="molecule type" value="Genomic_DNA"/>
</dbReference>
<feature type="transmembrane region" description="Helical" evidence="4">
    <location>
        <begin position="316"/>
        <end position="334"/>
    </location>
</feature>
<dbReference type="GO" id="GO:0009847">
    <property type="term" value="P:spore germination"/>
    <property type="evidence" value="ECO:0007669"/>
    <property type="project" value="InterPro"/>
</dbReference>
<name>A0A5S5CHJ4_9BACL</name>